<dbReference type="NCBIfam" id="TIGR01320">
    <property type="entry name" value="mal_quin_oxido"/>
    <property type="match status" value="1"/>
</dbReference>
<evidence type="ECO:0000256" key="1">
    <source>
        <dbReference type="ARBA" id="ARBA00001139"/>
    </source>
</evidence>
<proteinExistence type="inferred from homology"/>
<evidence type="ECO:0000313" key="12">
    <source>
        <dbReference type="Proteomes" id="UP001476583"/>
    </source>
</evidence>
<dbReference type="EMBL" id="CP148074">
    <property type="protein sequence ID" value="WXL24068.1"/>
    <property type="molecule type" value="Genomic_DNA"/>
</dbReference>
<evidence type="ECO:0000313" key="11">
    <source>
        <dbReference type="EMBL" id="WXL24068.1"/>
    </source>
</evidence>
<sequence>MKKLLLPLLCISLIGCSKQPDADKTVDAVLIGGGIMSATLGTYLNELEPAWNIEVYERLDKVADESSNPWNNAGTGHSAFAELNYTTEQADGSIDISKAVAINESFEISKQFWAYQVERDVLRKPSSFINHTPHMSFVWGDDNINFLRKRHAALQHSTLFRGMEYSEDPQQIKQWVPLMMEGRDPAQKIAATRMAIGTDVNFGEITRQLFGSLSQKETFKLNLRHEVRDIKRNDDGTWTVVVADLNNGEAEKAIKTKFVFIGAGGAALKLLQKTGIKEAEGYAGFPVGGSFLATSNPDIVSKHLAKVYGKASVGSPPMSVPHLDTRVIDGKKVLLFGPFATFSTKFLKNGSLLDMFSALTTHNISPMISAGIDNIPLSTYLISQLMLNDDDRMASLREYFPEAQAQDWRLVQAGQRVQVIKKDPKLGGVLQFGTEVVSAEDGSVAALLGASPGASTAAPIMLSVLERAFKDKVQTPQWQAKLKEIIPTYGQKLNGNLELTNATRARTSERLGLPFVEVLPEKQPAPAPDASLQDQAELNTPATSSTQPERTNNTAL</sequence>
<dbReference type="NCBIfam" id="NF003603">
    <property type="entry name" value="PRK05257.1-1"/>
    <property type="match status" value="1"/>
</dbReference>
<dbReference type="PANTHER" id="PTHR43104:SF2">
    <property type="entry name" value="L-2-HYDROXYGLUTARATE DEHYDROGENASE, MITOCHONDRIAL"/>
    <property type="match status" value="1"/>
</dbReference>
<dbReference type="NCBIfam" id="NF003611">
    <property type="entry name" value="PRK05257.3-2"/>
    <property type="match status" value="1"/>
</dbReference>
<keyword evidence="7 9" id="KW-0274">FAD</keyword>
<evidence type="ECO:0000256" key="8">
    <source>
        <dbReference type="ARBA" id="ARBA00023002"/>
    </source>
</evidence>
<keyword evidence="6 9" id="KW-0285">Flavoprotein</keyword>
<feature type="region of interest" description="Disordered" evidence="10">
    <location>
        <begin position="522"/>
        <end position="556"/>
    </location>
</feature>
<dbReference type="PROSITE" id="PS51257">
    <property type="entry name" value="PROKAR_LIPOPROTEIN"/>
    <property type="match status" value="1"/>
</dbReference>
<dbReference type="Pfam" id="PF06039">
    <property type="entry name" value="Mqo"/>
    <property type="match status" value="1"/>
</dbReference>
<evidence type="ECO:0000256" key="4">
    <source>
        <dbReference type="ARBA" id="ARBA00006389"/>
    </source>
</evidence>
<dbReference type="GO" id="GO:0008924">
    <property type="term" value="F:L-malate dehydrogenase (quinone) activity"/>
    <property type="evidence" value="ECO:0007669"/>
    <property type="project" value="UniProtKB-EC"/>
</dbReference>
<evidence type="ECO:0000256" key="5">
    <source>
        <dbReference type="ARBA" id="ARBA00022532"/>
    </source>
</evidence>
<gene>
    <name evidence="9" type="primary">mqo</name>
    <name evidence="11" type="ORF">WG219_11960</name>
</gene>
<evidence type="ECO:0000256" key="7">
    <source>
        <dbReference type="ARBA" id="ARBA00022827"/>
    </source>
</evidence>
<protein>
    <recommendedName>
        <fullName evidence="9">Probable malate:quinone oxidoreductase</fullName>
        <ecNumber evidence="9">1.1.5.4</ecNumber>
    </recommendedName>
    <alternativeName>
        <fullName evidence="9">MQO</fullName>
    </alternativeName>
    <alternativeName>
        <fullName evidence="9">Malate dehydrogenase [quinone]</fullName>
    </alternativeName>
</protein>
<comment type="pathway">
    <text evidence="3 9">Carbohydrate metabolism; tricarboxylic acid cycle; oxaloacetate from (S)-malate (quinone route): step 1/1.</text>
</comment>
<dbReference type="NCBIfam" id="NF009875">
    <property type="entry name" value="PRK13339.1"/>
    <property type="match status" value="1"/>
</dbReference>
<evidence type="ECO:0000256" key="9">
    <source>
        <dbReference type="HAMAP-Rule" id="MF_00212"/>
    </source>
</evidence>
<accession>A0ABZ2RBC4</accession>
<evidence type="ECO:0000256" key="2">
    <source>
        <dbReference type="ARBA" id="ARBA00001974"/>
    </source>
</evidence>
<dbReference type="NCBIfam" id="NF003606">
    <property type="entry name" value="PRK05257.2-1"/>
    <property type="match status" value="1"/>
</dbReference>
<keyword evidence="8 9" id="KW-0560">Oxidoreductase</keyword>
<evidence type="ECO:0000256" key="3">
    <source>
        <dbReference type="ARBA" id="ARBA00005012"/>
    </source>
</evidence>
<dbReference type="NCBIfam" id="NF003605">
    <property type="entry name" value="PRK05257.1-4"/>
    <property type="match status" value="1"/>
</dbReference>
<dbReference type="InterPro" id="IPR036188">
    <property type="entry name" value="FAD/NAD-bd_sf"/>
</dbReference>
<dbReference type="PANTHER" id="PTHR43104">
    <property type="entry name" value="L-2-HYDROXYGLUTARATE DEHYDROGENASE, MITOCHONDRIAL"/>
    <property type="match status" value="1"/>
</dbReference>
<dbReference type="InterPro" id="IPR006231">
    <property type="entry name" value="MQO"/>
</dbReference>
<keyword evidence="5 9" id="KW-0816">Tricarboxylic acid cycle</keyword>
<dbReference type="EC" id="1.1.5.4" evidence="9"/>
<keyword evidence="12" id="KW-1185">Reference proteome</keyword>
<evidence type="ECO:0000256" key="6">
    <source>
        <dbReference type="ARBA" id="ARBA00022630"/>
    </source>
</evidence>
<organism evidence="11 12">
    <name type="scientific">Ectopseudomonas mendocina</name>
    <name type="common">Pseudomonas mendocina</name>
    <dbReference type="NCBI Taxonomy" id="300"/>
    <lineage>
        <taxon>Bacteria</taxon>
        <taxon>Pseudomonadati</taxon>
        <taxon>Pseudomonadota</taxon>
        <taxon>Gammaproteobacteria</taxon>
        <taxon>Pseudomonadales</taxon>
        <taxon>Pseudomonadaceae</taxon>
        <taxon>Ectopseudomonas</taxon>
    </lineage>
</organism>
<feature type="compositionally biased region" description="Polar residues" evidence="10">
    <location>
        <begin position="532"/>
        <end position="556"/>
    </location>
</feature>
<comment type="cofactor">
    <cofactor evidence="2 9">
        <name>FAD</name>
        <dbReference type="ChEBI" id="CHEBI:57692"/>
    </cofactor>
</comment>
<comment type="catalytic activity">
    <reaction evidence="1 9">
        <text>(S)-malate + a quinone = a quinol + oxaloacetate</text>
        <dbReference type="Rhea" id="RHEA:46012"/>
        <dbReference type="ChEBI" id="CHEBI:15589"/>
        <dbReference type="ChEBI" id="CHEBI:16452"/>
        <dbReference type="ChEBI" id="CHEBI:24646"/>
        <dbReference type="ChEBI" id="CHEBI:132124"/>
        <dbReference type="EC" id="1.1.5.4"/>
    </reaction>
</comment>
<dbReference type="SUPFAM" id="SSF51905">
    <property type="entry name" value="FAD/NAD(P)-binding domain"/>
    <property type="match status" value="1"/>
</dbReference>
<dbReference type="NCBIfam" id="NF003612">
    <property type="entry name" value="PRK05257.3-3"/>
    <property type="match status" value="1"/>
</dbReference>
<evidence type="ECO:0000256" key="10">
    <source>
        <dbReference type="SAM" id="MobiDB-lite"/>
    </source>
</evidence>
<comment type="similarity">
    <text evidence="4 9">Belongs to the MQO family.</text>
</comment>
<name>A0ABZ2RBC4_ECTME</name>
<reference evidence="11 12" key="1">
    <citation type="submission" date="2024-03" db="EMBL/GenBank/DDBJ databases">
        <title>Complete genome of BD2.</title>
        <authorList>
            <person name="Cao G."/>
        </authorList>
    </citation>
    <scope>NUCLEOTIDE SEQUENCE [LARGE SCALE GENOMIC DNA]</scope>
    <source>
        <strain evidence="11 12">BD2</strain>
    </source>
</reference>
<dbReference type="HAMAP" id="MF_00212">
    <property type="entry name" value="MQO"/>
    <property type="match status" value="1"/>
</dbReference>
<dbReference type="Proteomes" id="UP001476583">
    <property type="component" value="Chromosome"/>
</dbReference>